<evidence type="ECO:0000313" key="2">
    <source>
        <dbReference type="Proteomes" id="UP000028492"/>
    </source>
</evidence>
<dbReference type="KEGG" id="aja:AJAP_42345"/>
<name>A0A075VA87_9PSEU</name>
<protein>
    <submittedName>
        <fullName evidence="1">Uncharacterized protein</fullName>
    </submittedName>
</protein>
<organism evidence="1 2">
    <name type="scientific">Amycolatopsis japonica</name>
    <dbReference type="NCBI Taxonomy" id="208439"/>
    <lineage>
        <taxon>Bacteria</taxon>
        <taxon>Bacillati</taxon>
        <taxon>Actinomycetota</taxon>
        <taxon>Actinomycetes</taxon>
        <taxon>Pseudonocardiales</taxon>
        <taxon>Pseudonocardiaceae</taxon>
        <taxon>Amycolatopsis</taxon>
        <taxon>Amycolatopsis japonica group</taxon>
    </lineage>
</organism>
<dbReference type="EMBL" id="CP008954">
    <property type="protein sequence ID" value="AIG81241.1"/>
    <property type="molecule type" value="Genomic_DNA"/>
</dbReference>
<evidence type="ECO:0000313" key="1">
    <source>
        <dbReference type="EMBL" id="AIG81241.1"/>
    </source>
</evidence>
<dbReference type="AlphaFoldDB" id="A0A075VA87"/>
<gene>
    <name evidence="1" type="ORF">AJAP_42345</name>
</gene>
<dbReference type="RefSeq" id="WP_040133628.1">
    <property type="nucleotide sequence ID" value="NZ_CP008954.1"/>
</dbReference>
<geneLocation type="plasmid" evidence="1 2">
    <name>pAmyja1</name>
</geneLocation>
<dbReference type="HOGENOM" id="CLU_1976905_0_0_11"/>
<accession>A0A075VA87</accession>
<proteinExistence type="predicted"/>
<sequence length="126" mass="12748">MSPFFMNLVDRVLWTVFQALGGTVAAGEVSDALHVGVATDWRPGLVGALVAGVLCLLKVLGVHVSSKTLTAVEDAAGSVARLPGVGEAIEKVKATPVGGIAADVIAGVDRQLHAEADRPAKGGPVD</sequence>
<keyword evidence="2" id="KW-1185">Reference proteome</keyword>
<keyword evidence="1" id="KW-0614">Plasmid</keyword>
<dbReference type="Proteomes" id="UP000028492">
    <property type="component" value="Plasmid pAmyja1"/>
</dbReference>
<reference evidence="1 2" key="1">
    <citation type="journal article" date="2014" name="J. Biotechnol.">
        <title>Complete genome sequence of the actinobacterium Amycolatopsis japonica MG417-CF17(T) (=DSM 44213T) producing (S,S)-N,N'-ethylenediaminedisuccinic acid.</title>
        <authorList>
            <person name="Stegmann E."/>
            <person name="Albersmeier A."/>
            <person name="Spohn M."/>
            <person name="Gert H."/>
            <person name="Weber T."/>
            <person name="Wohlleben W."/>
            <person name="Kalinowski J."/>
            <person name="Ruckert C."/>
        </authorList>
    </citation>
    <scope>NUCLEOTIDE SEQUENCE [LARGE SCALE GENOMIC DNA]</scope>
    <source>
        <strain evidence="2">MG417-CF17 (DSM 44213)</strain>
        <plasmid evidence="1">pAmyja1</plasmid>
    </source>
</reference>